<comment type="caution">
    <text evidence="5">The sequence shown here is derived from an EMBL/GenBank/DDBJ whole genome shotgun (WGS) entry which is preliminary data.</text>
</comment>
<dbReference type="PROSITE" id="PS00463">
    <property type="entry name" value="ZN2_CY6_FUNGAL_1"/>
    <property type="match status" value="1"/>
</dbReference>
<evidence type="ECO:0000256" key="2">
    <source>
        <dbReference type="ARBA" id="ARBA00023242"/>
    </source>
</evidence>
<feature type="compositionally biased region" description="Low complexity" evidence="3">
    <location>
        <begin position="112"/>
        <end position="129"/>
    </location>
</feature>
<dbReference type="GO" id="GO:0000981">
    <property type="term" value="F:DNA-binding transcription factor activity, RNA polymerase II-specific"/>
    <property type="evidence" value="ECO:0007669"/>
    <property type="project" value="InterPro"/>
</dbReference>
<dbReference type="SUPFAM" id="SSF57701">
    <property type="entry name" value="Zn2/Cys6 DNA-binding domain"/>
    <property type="match status" value="1"/>
</dbReference>
<accession>A0AAI9UPF7</accession>
<feature type="region of interest" description="Disordered" evidence="3">
    <location>
        <begin position="177"/>
        <end position="198"/>
    </location>
</feature>
<feature type="compositionally biased region" description="Polar residues" evidence="3">
    <location>
        <begin position="694"/>
        <end position="711"/>
    </location>
</feature>
<evidence type="ECO:0000313" key="6">
    <source>
        <dbReference type="Proteomes" id="UP001239795"/>
    </source>
</evidence>
<sequence>MTHPTPSPTADDGPAGDDTRGQKRPSWDDDLSANDHSSKRRASRACLSCRNRKVRCDVVKGGIPCTNCRLDRLDCVVTESNRGRRPNAANSITVAASRATANSTVPPPPAAPAANTNSPAPGSTAASASPPSPPRCHCSHSRQPSSQHRDRPEPQADILSPPQSQTENYLVSLSFEDQSDHSHHQSNETRQSEQPQGAEAWQPLPIVNGVDSQLVASAPAQLPSFIRPFPPHIVARDIEYLTDKDALTIPDRDLRDELLRTYAEIVHPFMPALDLHEFLGCILEPRPNSISLLLFQAVMFASVAFVDEECLRARGFSSRKAARKVFFARVRLLYGLDCEQDRLALIQSLLMMTYWYDRPEDEKDTWYWMGIAFSLAQVAGLHRDPKHLPIPEREKWLRRRIWWSCVMRDRLLALGIRRPARIRDHDFDVSELTVDDFDLSPASDALLGLLGESRLTCADPAARTAMAAACVDLTKLCVCLGHILHSQYSVLGPHAVGSEYFFKVIVMPKRSETQAQDLHKCDAELAEWFHERDARSRYAPGTTLTDDKAERIIRLHRSQLQMKYLTTMCVLHRPQVFCSAPGPEFGVTRASSREKLTEAAVSMTKLAFEMELSDQLRYLSTSSIPAFLSAALVHVLEVRSPDEEVRNISIGRFYQCFHVLSELQEMYASADYAVRFLEMVLDRMNTKIPMLRLNSGSTSRQGSQSCKSSTALVGGLSSKHRARKTSSTAEPLNALCTDQSQSLAPFLGSFDTWPVIADGLLMANNSQPEVGTDGEPLFASDWADVDSLLPVLIGNASSSG</sequence>
<evidence type="ECO:0000313" key="5">
    <source>
        <dbReference type="EMBL" id="KAK1462254.1"/>
    </source>
</evidence>
<reference evidence="5 6" key="1">
    <citation type="submission" date="2016-10" db="EMBL/GenBank/DDBJ databases">
        <title>The genome sequence of Colletotrichum fioriniae PJ7.</title>
        <authorList>
            <person name="Baroncelli R."/>
        </authorList>
    </citation>
    <scope>NUCLEOTIDE SEQUENCE [LARGE SCALE GENOMIC DNA]</scope>
    <source>
        <strain evidence="5">Col 31</strain>
    </source>
</reference>
<evidence type="ECO:0000256" key="3">
    <source>
        <dbReference type="SAM" id="MobiDB-lite"/>
    </source>
</evidence>
<dbReference type="CDD" id="cd00067">
    <property type="entry name" value="GAL4"/>
    <property type="match status" value="1"/>
</dbReference>
<dbReference type="InterPro" id="IPR001138">
    <property type="entry name" value="Zn2Cys6_DnaBD"/>
</dbReference>
<feature type="domain" description="Zn(2)-C6 fungal-type" evidence="4">
    <location>
        <begin position="45"/>
        <end position="77"/>
    </location>
</feature>
<dbReference type="InterPro" id="IPR052761">
    <property type="entry name" value="Fungal_Detox/Toxin_TFs"/>
</dbReference>
<evidence type="ECO:0000259" key="4">
    <source>
        <dbReference type="PROSITE" id="PS50048"/>
    </source>
</evidence>
<dbReference type="GO" id="GO:0003677">
    <property type="term" value="F:DNA binding"/>
    <property type="evidence" value="ECO:0007669"/>
    <property type="project" value="InterPro"/>
</dbReference>
<dbReference type="SMART" id="SM00066">
    <property type="entry name" value="GAL4"/>
    <property type="match status" value="1"/>
</dbReference>
<dbReference type="PANTHER" id="PTHR47425:SF3">
    <property type="entry name" value="ZN(II)2CYS6 TRANSCRIPTION FACTOR (EUROFUNG)"/>
    <property type="match status" value="1"/>
</dbReference>
<name>A0AAI9UPF7_9PEZI</name>
<dbReference type="AlphaFoldDB" id="A0AAI9UPF7"/>
<dbReference type="PANTHER" id="PTHR47425">
    <property type="entry name" value="FARB-RELATED"/>
    <property type="match status" value="1"/>
</dbReference>
<dbReference type="GO" id="GO:0006351">
    <property type="term" value="P:DNA-templated transcription"/>
    <property type="evidence" value="ECO:0007669"/>
    <property type="project" value="InterPro"/>
</dbReference>
<feature type="compositionally biased region" description="Basic and acidic residues" evidence="3">
    <location>
        <begin position="178"/>
        <end position="191"/>
    </location>
</feature>
<dbReference type="InterPro" id="IPR007219">
    <property type="entry name" value="XnlR_reg_dom"/>
</dbReference>
<keyword evidence="6" id="KW-1185">Reference proteome</keyword>
<dbReference type="InterPro" id="IPR036864">
    <property type="entry name" value="Zn2-C6_fun-type_DNA-bd_sf"/>
</dbReference>
<dbReference type="SMART" id="SM00906">
    <property type="entry name" value="Fungal_trans"/>
    <property type="match status" value="1"/>
</dbReference>
<keyword evidence="2" id="KW-0539">Nucleus</keyword>
<evidence type="ECO:0000256" key="1">
    <source>
        <dbReference type="ARBA" id="ARBA00022723"/>
    </source>
</evidence>
<dbReference type="EMBL" id="MLGG01000009">
    <property type="protein sequence ID" value="KAK1462254.1"/>
    <property type="molecule type" value="Genomic_DNA"/>
</dbReference>
<dbReference type="CDD" id="cd12148">
    <property type="entry name" value="fungal_TF_MHR"/>
    <property type="match status" value="1"/>
</dbReference>
<proteinExistence type="predicted"/>
<dbReference type="PROSITE" id="PS50048">
    <property type="entry name" value="ZN2_CY6_FUNGAL_2"/>
    <property type="match status" value="1"/>
</dbReference>
<gene>
    <name evidence="5" type="ORF">CMEL01_14221</name>
</gene>
<organism evidence="5 6">
    <name type="scientific">Colletotrichum melonis</name>
    <dbReference type="NCBI Taxonomy" id="1209925"/>
    <lineage>
        <taxon>Eukaryota</taxon>
        <taxon>Fungi</taxon>
        <taxon>Dikarya</taxon>
        <taxon>Ascomycota</taxon>
        <taxon>Pezizomycotina</taxon>
        <taxon>Sordariomycetes</taxon>
        <taxon>Hypocreomycetidae</taxon>
        <taxon>Glomerellales</taxon>
        <taxon>Glomerellaceae</taxon>
        <taxon>Colletotrichum</taxon>
        <taxon>Colletotrichum acutatum species complex</taxon>
    </lineage>
</organism>
<feature type="region of interest" description="Disordered" evidence="3">
    <location>
        <begin position="98"/>
        <end position="162"/>
    </location>
</feature>
<protein>
    <recommendedName>
        <fullName evidence="4">Zn(2)-C6 fungal-type domain-containing protein</fullName>
    </recommendedName>
</protein>
<dbReference type="Proteomes" id="UP001239795">
    <property type="component" value="Unassembled WGS sequence"/>
</dbReference>
<dbReference type="Pfam" id="PF04082">
    <property type="entry name" value="Fungal_trans"/>
    <property type="match status" value="1"/>
</dbReference>
<keyword evidence="1" id="KW-0479">Metal-binding</keyword>
<feature type="region of interest" description="Disordered" evidence="3">
    <location>
        <begin position="694"/>
        <end position="729"/>
    </location>
</feature>
<dbReference type="Pfam" id="PF00172">
    <property type="entry name" value="Zn_clus"/>
    <property type="match status" value="1"/>
</dbReference>
<feature type="compositionally biased region" description="Basic and acidic residues" evidence="3">
    <location>
        <begin position="17"/>
        <end position="27"/>
    </location>
</feature>
<dbReference type="Gene3D" id="4.10.240.10">
    <property type="entry name" value="Zn(2)-C6 fungal-type DNA-binding domain"/>
    <property type="match status" value="1"/>
</dbReference>
<dbReference type="GO" id="GO:0008270">
    <property type="term" value="F:zinc ion binding"/>
    <property type="evidence" value="ECO:0007669"/>
    <property type="project" value="InterPro"/>
</dbReference>
<feature type="region of interest" description="Disordered" evidence="3">
    <location>
        <begin position="1"/>
        <end position="44"/>
    </location>
</feature>